<organism evidence="2 3">
    <name type="scientific">Haloterrigena gelatinilytica</name>
    <dbReference type="NCBI Taxonomy" id="2741724"/>
    <lineage>
        <taxon>Archaea</taxon>
        <taxon>Methanobacteriati</taxon>
        <taxon>Methanobacteriota</taxon>
        <taxon>Stenosarchaea group</taxon>
        <taxon>Halobacteria</taxon>
        <taxon>Halobacteriales</taxon>
        <taxon>Natrialbaceae</taxon>
        <taxon>Haloterrigena</taxon>
    </lineage>
</organism>
<gene>
    <name evidence="2" type="ORF">HTZ84_22350</name>
</gene>
<keyword evidence="3" id="KW-1185">Reference proteome</keyword>
<accession>A0ABX2LFI2</accession>
<evidence type="ECO:0000313" key="2">
    <source>
        <dbReference type="EMBL" id="NUC75009.1"/>
    </source>
</evidence>
<protein>
    <submittedName>
        <fullName evidence="2">Uncharacterized protein</fullName>
    </submittedName>
</protein>
<sequence length="153" mass="16646">MSNDRNLADRIESFTDGLSSIPPEQLGHQSVSVGTTQTPAGGRSYQSAHDPDDGLDYTPERDLENPDACPNCGFEPDYPDAHLSDGPDELLEKRAELLGEQPDSFWQSTTTTSSDGTYTLRIQCPDCDETVAEYTGEADGDMFVIPDGEHDGE</sequence>
<feature type="compositionally biased region" description="Polar residues" evidence="1">
    <location>
        <begin position="27"/>
        <end position="47"/>
    </location>
</feature>
<feature type="region of interest" description="Disordered" evidence="1">
    <location>
        <begin position="1"/>
        <end position="87"/>
    </location>
</feature>
<proteinExistence type="predicted"/>
<comment type="caution">
    <text evidence="2">The sequence shown here is derived from an EMBL/GenBank/DDBJ whole genome shotgun (WGS) entry which is preliminary data.</text>
</comment>
<evidence type="ECO:0000313" key="3">
    <source>
        <dbReference type="Proteomes" id="UP001016761"/>
    </source>
</evidence>
<reference evidence="2 3" key="1">
    <citation type="submission" date="2020-06" db="EMBL/GenBank/DDBJ databases">
        <title>Haloterrigena sp. nov., an extremely halophilic archaeon isolated from a saline sediment.</title>
        <authorList>
            <person name="Liu B.-B."/>
        </authorList>
    </citation>
    <scope>NUCLEOTIDE SEQUENCE [LARGE SCALE GENOMIC DNA]</scope>
    <source>
        <strain evidence="2 3">SYSU A558-1</strain>
    </source>
</reference>
<dbReference type="Proteomes" id="UP001016761">
    <property type="component" value="Unassembled WGS sequence"/>
</dbReference>
<evidence type="ECO:0000256" key="1">
    <source>
        <dbReference type="SAM" id="MobiDB-lite"/>
    </source>
</evidence>
<dbReference type="RefSeq" id="WP_174682847.1">
    <property type="nucleotide sequence ID" value="NZ_JABUQZ010000003.1"/>
</dbReference>
<feature type="compositionally biased region" description="Basic and acidic residues" evidence="1">
    <location>
        <begin position="1"/>
        <end position="13"/>
    </location>
</feature>
<name>A0ABX2LFI2_9EURY</name>
<dbReference type="EMBL" id="JABUQZ010000003">
    <property type="protein sequence ID" value="NUC75009.1"/>
    <property type="molecule type" value="Genomic_DNA"/>
</dbReference>